<dbReference type="Proteomes" id="UP000320184">
    <property type="component" value="Unassembled WGS sequence"/>
</dbReference>
<keyword evidence="5 6" id="KW-0804">Transcription</keyword>
<dbReference type="SUPFAM" id="SSF75625">
    <property type="entry name" value="YebC-like"/>
    <property type="match status" value="1"/>
</dbReference>
<evidence type="ECO:0000256" key="2">
    <source>
        <dbReference type="ARBA" id="ARBA00022490"/>
    </source>
</evidence>
<comment type="similarity">
    <text evidence="1 6">Belongs to the TACO1 family.</text>
</comment>
<evidence type="ECO:0000256" key="5">
    <source>
        <dbReference type="ARBA" id="ARBA00023163"/>
    </source>
</evidence>
<keyword evidence="4 6" id="KW-0238">DNA-binding</keyword>
<dbReference type="EMBL" id="VBOT01000003">
    <property type="protein sequence ID" value="TMQ54096.1"/>
    <property type="molecule type" value="Genomic_DNA"/>
</dbReference>
<gene>
    <name evidence="9" type="ORF">E6K73_00350</name>
</gene>
<dbReference type="Gene3D" id="3.30.70.980">
    <property type="match status" value="2"/>
</dbReference>
<dbReference type="InterPro" id="IPR002876">
    <property type="entry name" value="Transcrip_reg_TACO1-like"/>
</dbReference>
<evidence type="ECO:0000256" key="1">
    <source>
        <dbReference type="ARBA" id="ARBA00008724"/>
    </source>
</evidence>
<dbReference type="InterPro" id="IPR026564">
    <property type="entry name" value="Transcrip_reg_TACO1-like_dom3"/>
</dbReference>
<name>A0A538SRU9_UNCEI</name>
<evidence type="ECO:0000256" key="3">
    <source>
        <dbReference type="ARBA" id="ARBA00023015"/>
    </source>
</evidence>
<proteinExistence type="inferred from homology"/>
<dbReference type="AlphaFoldDB" id="A0A538SRU9"/>
<dbReference type="Gene3D" id="1.10.10.200">
    <property type="match status" value="1"/>
</dbReference>
<dbReference type="InterPro" id="IPR029072">
    <property type="entry name" value="YebC-like"/>
</dbReference>
<dbReference type="InterPro" id="IPR049083">
    <property type="entry name" value="TACO1_YebC_N"/>
</dbReference>
<dbReference type="Pfam" id="PF01709">
    <property type="entry name" value="Transcrip_reg"/>
    <property type="match status" value="1"/>
</dbReference>
<comment type="caution">
    <text evidence="9">The sequence shown here is derived from an EMBL/GenBank/DDBJ whole genome shotgun (WGS) entry which is preliminary data.</text>
</comment>
<reference evidence="9 10" key="1">
    <citation type="journal article" date="2019" name="Nat. Microbiol.">
        <title>Mediterranean grassland soil C-N compound turnover is dependent on rainfall and depth, and is mediated by genomically divergent microorganisms.</title>
        <authorList>
            <person name="Diamond S."/>
            <person name="Andeer P.F."/>
            <person name="Li Z."/>
            <person name="Crits-Christoph A."/>
            <person name="Burstein D."/>
            <person name="Anantharaman K."/>
            <person name="Lane K.R."/>
            <person name="Thomas B.C."/>
            <person name="Pan C."/>
            <person name="Northen T.R."/>
            <person name="Banfield J.F."/>
        </authorList>
    </citation>
    <scope>NUCLEOTIDE SEQUENCE [LARGE SCALE GENOMIC DNA]</scope>
    <source>
        <strain evidence="9">WS_3</strain>
    </source>
</reference>
<dbReference type="NCBIfam" id="NF001030">
    <property type="entry name" value="PRK00110.1"/>
    <property type="match status" value="1"/>
</dbReference>
<organism evidence="9 10">
    <name type="scientific">Eiseniibacteriota bacterium</name>
    <dbReference type="NCBI Taxonomy" id="2212470"/>
    <lineage>
        <taxon>Bacteria</taxon>
        <taxon>Candidatus Eiseniibacteriota</taxon>
    </lineage>
</organism>
<comment type="subcellular location">
    <subcellularLocation>
        <location evidence="6">Cytoplasm</location>
    </subcellularLocation>
</comment>
<dbReference type="PANTHER" id="PTHR12532">
    <property type="entry name" value="TRANSLATIONAL ACTIVATOR OF CYTOCHROME C OXIDASE 1"/>
    <property type="match status" value="1"/>
</dbReference>
<feature type="domain" description="TACO1/YebC-like N-terminal" evidence="8">
    <location>
        <begin position="5"/>
        <end position="76"/>
    </location>
</feature>
<evidence type="ECO:0000259" key="8">
    <source>
        <dbReference type="Pfam" id="PF20772"/>
    </source>
</evidence>
<dbReference type="GO" id="GO:0005829">
    <property type="term" value="C:cytosol"/>
    <property type="evidence" value="ECO:0007669"/>
    <property type="project" value="TreeGrafter"/>
</dbReference>
<keyword evidence="3 6" id="KW-0805">Transcription regulation</keyword>
<dbReference type="HAMAP" id="MF_00693">
    <property type="entry name" value="Transcrip_reg_TACO1"/>
    <property type="match status" value="1"/>
</dbReference>
<dbReference type="PANTHER" id="PTHR12532:SF6">
    <property type="entry name" value="TRANSCRIPTIONAL REGULATORY PROTEIN YEBC-RELATED"/>
    <property type="match status" value="1"/>
</dbReference>
<evidence type="ECO:0000313" key="9">
    <source>
        <dbReference type="EMBL" id="TMQ54096.1"/>
    </source>
</evidence>
<dbReference type="NCBIfam" id="TIGR01033">
    <property type="entry name" value="YebC/PmpR family DNA-binding transcriptional regulator"/>
    <property type="match status" value="1"/>
</dbReference>
<dbReference type="InterPro" id="IPR048300">
    <property type="entry name" value="TACO1_YebC-like_2nd/3rd_dom"/>
</dbReference>
<keyword evidence="2 6" id="KW-0963">Cytoplasm</keyword>
<evidence type="ECO:0000256" key="6">
    <source>
        <dbReference type="HAMAP-Rule" id="MF_00693"/>
    </source>
</evidence>
<sequence length="249" mass="26722">MSGHSKWATIKRKKAATDQARGKLFSKYIKEVTIAARNGGGDPESNPRLRAAVAAAKAVNMPSANIDRAIKRGTGEIEGVSYEETQYEGYASGGVAVLVEVATDNRNRTAGDVRHIFTKHGGNLGEAGSVSYLFKARGVILVDKSTASEDALIETVLDAGADDVNTEGETYEILTPPGRLEAVKEALAAKNVPIQSAELTKISSIQVPLTEKDAESVLRLVDALEDHEDVQKVYANFNVPDEVLTRLSR</sequence>
<dbReference type="GO" id="GO:0003677">
    <property type="term" value="F:DNA binding"/>
    <property type="evidence" value="ECO:0007669"/>
    <property type="project" value="UniProtKB-UniRule"/>
</dbReference>
<accession>A0A538SRU9</accession>
<evidence type="ECO:0000313" key="10">
    <source>
        <dbReference type="Proteomes" id="UP000320184"/>
    </source>
</evidence>
<dbReference type="NCBIfam" id="NF009044">
    <property type="entry name" value="PRK12378.1"/>
    <property type="match status" value="1"/>
</dbReference>
<evidence type="ECO:0000256" key="4">
    <source>
        <dbReference type="ARBA" id="ARBA00023125"/>
    </source>
</evidence>
<dbReference type="FunFam" id="1.10.10.200:FF:000002">
    <property type="entry name" value="Probable transcriptional regulatory protein CLM62_37755"/>
    <property type="match status" value="1"/>
</dbReference>
<dbReference type="GO" id="GO:0006355">
    <property type="term" value="P:regulation of DNA-templated transcription"/>
    <property type="evidence" value="ECO:0007669"/>
    <property type="project" value="UniProtKB-UniRule"/>
</dbReference>
<dbReference type="Pfam" id="PF20772">
    <property type="entry name" value="TACO1_YebC_N"/>
    <property type="match status" value="1"/>
</dbReference>
<protein>
    <recommendedName>
        <fullName evidence="6">Probable transcriptional regulatory protein E6K73_00350</fullName>
    </recommendedName>
</protein>
<feature type="domain" description="TACO1/YebC-like second and third" evidence="7">
    <location>
        <begin position="82"/>
        <end position="237"/>
    </location>
</feature>
<evidence type="ECO:0000259" key="7">
    <source>
        <dbReference type="Pfam" id="PF01709"/>
    </source>
</evidence>
<dbReference type="InterPro" id="IPR017856">
    <property type="entry name" value="Integrase-like_N"/>
</dbReference>